<protein>
    <submittedName>
        <fullName evidence="1">Uncharacterized protein</fullName>
    </submittedName>
</protein>
<dbReference type="RefSeq" id="WP_218251914.1">
    <property type="nucleotide sequence ID" value="NZ_JABXWD010000089.1"/>
</dbReference>
<keyword evidence="2" id="KW-1185">Reference proteome</keyword>
<dbReference type="Proteomes" id="UP001196980">
    <property type="component" value="Unassembled WGS sequence"/>
</dbReference>
<evidence type="ECO:0000313" key="1">
    <source>
        <dbReference type="EMBL" id="MBV6341280.1"/>
    </source>
</evidence>
<gene>
    <name evidence="1" type="ORF">HWQ67_06750</name>
</gene>
<accession>A0ABS6RXD5</accession>
<name>A0ABS6RXD5_9BACT</name>
<reference evidence="1 2" key="1">
    <citation type="journal article" date="2020" name="J Geophys Res Biogeosci">
        <title>Magnetotaxis as an Adaptation to Enable Bacterial Shuttling of Microbial Sulfur and Sulfur Cycling Across Aquatic Oxic#Anoxic Interfaces.</title>
        <authorList>
            <person name="Li J."/>
            <person name="Liu P."/>
            <person name="Wang J."/>
            <person name="Roberts A.P."/>
            <person name="Pan Y."/>
        </authorList>
    </citation>
    <scope>NUCLEOTIDE SEQUENCE [LARGE SCALE GENOMIC DNA]</scope>
    <source>
        <strain evidence="1 2">MYR-1_YQ</strain>
    </source>
</reference>
<proteinExistence type="predicted"/>
<sequence length="174" mass="19892">MMTQMHIEGLYEIIPLREFRNTPQVKFHMAPLQRLPRIDSVDRVEHGPNAQSPTIQGDVRSLWYYHKAQTDNLLVFKGSRVTQLYTPKYGKVEAVEVTADNIKKDGQLLYEGPAMLAWPPGVFHRVCSGPEGSLSLNFAIHHEGFSLEDNFDIYEVDVEGATYRLVRHGHTDQK</sequence>
<comment type="caution">
    <text evidence="1">The sequence shown here is derived from an EMBL/GenBank/DDBJ whole genome shotgun (WGS) entry which is preliminary data.</text>
</comment>
<evidence type="ECO:0000313" key="2">
    <source>
        <dbReference type="Proteomes" id="UP001196980"/>
    </source>
</evidence>
<organism evidence="1 2">
    <name type="scientific">Candidatus Magnetobacterium casense</name>
    <dbReference type="NCBI Taxonomy" id="1455061"/>
    <lineage>
        <taxon>Bacteria</taxon>
        <taxon>Pseudomonadati</taxon>
        <taxon>Nitrospirota</taxon>
        <taxon>Thermodesulfovibrionia</taxon>
        <taxon>Thermodesulfovibrionales</taxon>
        <taxon>Candidatus Magnetobacteriaceae</taxon>
        <taxon>Candidatus Magnetobacterium</taxon>
    </lineage>
</organism>
<dbReference type="EMBL" id="JABXWD010000089">
    <property type="protein sequence ID" value="MBV6341280.1"/>
    <property type="molecule type" value="Genomic_DNA"/>
</dbReference>